<name>A0ABT9SCV2_9BURK</name>
<evidence type="ECO:0000256" key="2">
    <source>
        <dbReference type="ARBA" id="ARBA00022714"/>
    </source>
</evidence>
<evidence type="ECO:0000259" key="5">
    <source>
        <dbReference type="PROSITE" id="PS51384"/>
    </source>
</evidence>
<keyword evidence="7" id="KW-1185">Reference proteome</keyword>
<dbReference type="GO" id="GO:0047099">
    <property type="term" value="F:CDP-4-dehydro-6-deoxyglucose reductase activity"/>
    <property type="evidence" value="ECO:0007669"/>
    <property type="project" value="UniProtKB-EC"/>
</dbReference>
<dbReference type="Proteomes" id="UP001226867">
    <property type="component" value="Unassembled WGS sequence"/>
</dbReference>
<dbReference type="InterPro" id="IPR008333">
    <property type="entry name" value="Cbr1-like_FAD-bd_dom"/>
</dbReference>
<dbReference type="PRINTS" id="PR00410">
    <property type="entry name" value="PHEHYDRXLASE"/>
</dbReference>
<dbReference type="Gene3D" id="3.10.20.30">
    <property type="match status" value="1"/>
</dbReference>
<organism evidence="6 7">
    <name type="scientific">Variovorax ginsengisoli</name>
    <dbReference type="NCBI Taxonomy" id="363844"/>
    <lineage>
        <taxon>Bacteria</taxon>
        <taxon>Pseudomonadati</taxon>
        <taxon>Pseudomonadota</taxon>
        <taxon>Betaproteobacteria</taxon>
        <taxon>Burkholderiales</taxon>
        <taxon>Comamonadaceae</taxon>
        <taxon>Variovorax</taxon>
    </lineage>
</organism>
<comment type="cofactor">
    <cofactor evidence="3">
        <name>[2Fe-2S] cluster</name>
        <dbReference type="ChEBI" id="CHEBI:190135"/>
    </cofactor>
</comment>
<sequence length="330" mass="35911">MTIVFLSNEKKFSADGSLTLLQAAQDAKLVLEHSCRTGRCGSCKARVLEGEVNPCGEDTSLSSEERAQGWILTCVSSARGDVVRLDVEDVGILADFPVKITPTRIDFIERLAPDVMGVKLRLPPSNGLRYLAGQYVDVLGKGGVRRSYSISNHADVAGKIDLEIRKVEGGVLSQYWFAEAKVGDLLRIEGPKGTFFLRDVTGLDLVFLATGTGIAPVKAMLAELSTRPAGDKPKSVTVYWGGRNAADLYWTPFSTVEFRFVPVLSRGDENWQGARGYVQDVLLVQRPDLKNTVVYACGSPEMIGSASATLRVRGLPERRFFSDAFVSSAI</sequence>
<evidence type="ECO:0000259" key="4">
    <source>
        <dbReference type="PROSITE" id="PS51085"/>
    </source>
</evidence>
<dbReference type="PANTHER" id="PTHR47354">
    <property type="entry name" value="NADH OXIDOREDUCTASE HCR"/>
    <property type="match status" value="1"/>
</dbReference>
<dbReference type="Gene3D" id="2.40.30.10">
    <property type="entry name" value="Translation factors"/>
    <property type="match status" value="1"/>
</dbReference>
<accession>A0ABT9SCV2</accession>
<dbReference type="InterPro" id="IPR039261">
    <property type="entry name" value="FNR_nucleotide-bd"/>
</dbReference>
<keyword evidence="2" id="KW-0411">Iron-sulfur</keyword>
<dbReference type="CDD" id="cd00207">
    <property type="entry name" value="fer2"/>
    <property type="match status" value="1"/>
</dbReference>
<gene>
    <name evidence="6" type="ORF">J2W36_004459</name>
</gene>
<dbReference type="EC" id="1.17.1.1" evidence="6"/>
<evidence type="ECO:0000313" key="7">
    <source>
        <dbReference type="Proteomes" id="UP001226867"/>
    </source>
</evidence>
<dbReference type="Pfam" id="PF00970">
    <property type="entry name" value="FAD_binding_6"/>
    <property type="match status" value="1"/>
</dbReference>
<dbReference type="Pfam" id="PF00175">
    <property type="entry name" value="NAD_binding_1"/>
    <property type="match status" value="1"/>
</dbReference>
<comment type="caution">
    <text evidence="6">The sequence shown here is derived from an EMBL/GenBank/DDBJ whole genome shotgun (WGS) entry which is preliminary data.</text>
</comment>
<dbReference type="InterPro" id="IPR001041">
    <property type="entry name" value="2Fe-2S_ferredoxin-type"/>
</dbReference>
<keyword evidence="2" id="KW-0001">2Fe-2S</keyword>
<evidence type="ECO:0000313" key="6">
    <source>
        <dbReference type="EMBL" id="MDP9902183.1"/>
    </source>
</evidence>
<dbReference type="PROSITE" id="PS00197">
    <property type="entry name" value="2FE2S_FER_1"/>
    <property type="match status" value="1"/>
</dbReference>
<dbReference type="PROSITE" id="PS51085">
    <property type="entry name" value="2FE2S_FER_2"/>
    <property type="match status" value="1"/>
</dbReference>
<reference evidence="6 7" key="1">
    <citation type="submission" date="2023-07" db="EMBL/GenBank/DDBJ databases">
        <title>Sorghum-associated microbial communities from plants grown in Nebraska, USA.</title>
        <authorList>
            <person name="Schachtman D."/>
        </authorList>
    </citation>
    <scope>NUCLEOTIDE SEQUENCE [LARGE SCALE GENOMIC DNA]</scope>
    <source>
        <strain evidence="6 7">DS1607</strain>
    </source>
</reference>
<dbReference type="SUPFAM" id="SSF54292">
    <property type="entry name" value="2Fe-2S ferredoxin-like"/>
    <property type="match status" value="1"/>
</dbReference>
<dbReference type="PROSITE" id="PS51384">
    <property type="entry name" value="FAD_FR"/>
    <property type="match status" value="1"/>
</dbReference>
<evidence type="ECO:0000256" key="3">
    <source>
        <dbReference type="ARBA" id="ARBA00034078"/>
    </source>
</evidence>
<dbReference type="InterPro" id="IPR017938">
    <property type="entry name" value="Riboflavin_synthase-like_b-brl"/>
</dbReference>
<dbReference type="InterPro" id="IPR036010">
    <property type="entry name" value="2Fe-2S_ferredoxin-like_sf"/>
</dbReference>
<keyword evidence="2" id="KW-0408">Iron</keyword>
<dbReference type="InterPro" id="IPR001709">
    <property type="entry name" value="Flavoprot_Pyr_Nucl_cyt_Rdtase"/>
</dbReference>
<feature type="domain" description="FAD-binding FR-type" evidence="5">
    <location>
        <begin position="98"/>
        <end position="198"/>
    </location>
</feature>
<dbReference type="RefSeq" id="WP_307691937.1">
    <property type="nucleotide sequence ID" value="NZ_JAUSRO010000016.1"/>
</dbReference>
<protein>
    <submittedName>
        <fullName evidence="6">CDP-4-dehydro-6-deoxyglucose reductase</fullName>
        <ecNumber evidence="6">1.17.1.1</ecNumber>
    </submittedName>
</protein>
<proteinExistence type="predicted"/>
<dbReference type="InterPro" id="IPR006058">
    <property type="entry name" value="2Fe2S_fd_BS"/>
</dbReference>
<dbReference type="SUPFAM" id="SSF63380">
    <property type="entry name" value="Riboflavin synthase domain-like"/>
    <property type="match status" value="1"/>
</dbReference>
<keyword evidence="6" id="KW-0560">Oxidoreductase</keyword>
<dbReference type="Pfam" id="PF00111">
    <property type="entry name" value="Fer2"/>
    <property type="match status" value="1"/>
</dbReference>
<comment type="cofactor">
    <cofactor evidence="1">
        <name>FAD</name>
        <dbReference type="ChEBI" id="CHEBI:57692"/>
    </cofactor>
</comment>
<dbReference type="Gene3D" id="3.40.50.80">
    <property type="entry name" value="Nucleotide-binding domain of ferredoxin-NADP reductase (FNR) module"/>
    <property type="match status" value="1"/>
</dbReference>
<dbReference type="InterPro" id="IPR050415">
    <property type="entry name" value="MRET"/>
</dbReference>
<dbReference type="InterPro" id="IPR012675">
    <property type="entry name" value="Beta-grasp_dom_sf"/>
</dbReference>
<dbReference type="SUPFAM" id="SSF52343">
    <property type="entry name" value="Ferredoxin reductase-like, C-terminal NADP-linked domain"/>
    <property type="match status" value="1"/>
</dbReference>
<dbReference type="CDD" id="cd06189">
    <property type="entry name" value="flavin_oxioreductase"/>
    <property type="match status" value="1"/>
</dbReference>
<evidence type="ECO:0000256" key="1">
    <source>
        <dbReference type="ARBA" id="ARBA00001974"/>
    </source>
</evidence>
<dbReference type="PRINTS" id="PR00371">
    <property type="entry name" value="FPNCR"/>
</dbReference>
<dbReference type="PANTHER" id="PTHR47354:SF5">
    <property type="entry name" value="PROTEIN RFBI"/>
    <property type="match status" value="1"/>
</dbReference>
<dbReference type="EMBL" id="JAUSRO010000016">
    <property type="protein sequence ID" value="MDP9902183.1"/>
    <property type="molecule type" value="Genomic_DNA"/>
</dbReference>
<feature type="domain" description="2Fe-2S ferredoxin-type" evidence="4">
    <location>
        <begin position="1"/>
        <end position="91"/>
    </location>
</feature>
<keyword evidence="2" id="KW-0479">Metal-binding</keyword>
<dbReference type="InterPro" id="IPR001433">
    <property type="entry name" value="OxRdtase_FAD/NAD-bd"/>
</dbReference>
<dbReference type="InterPro" id="IPR017927">
    <property type="entry name" value="FAD-bd_FR_type"/>
</dbReference>